<organism evidence="8 9">
    <name type="scientific">Candidatus Scatousia excrementigallinarum</name>
    <dbReference type="NCBI Taxonomy" id="2840935"/>
    <lineage>
        <taxon>Bacteria</taxon>
        <taxon>Candidatus Scatousia</taxon>
    </lineage>
</organism>
<evidence type="ECO:0000313" key="9">
    <source>
        <dbReference type="Proteomes" id="UP000823928"/>
    </source>
</evidence>
<dbReference type="Gene3D" id="3.40.50.300">
    <property type="entry name" value="P-loop containing nucleotide triphosphate hydrolases"/>
    <property type="match status" value="2"/>
</dbReference>
<evidence type="ECO:0000256" key="6">
    <source>
        <dbReference type="HAMAP-Rule" id="MF_01894"/>
    </source>
</evidence>
<evidence type="ECO:0000259" key="7">
    <source>
        <dbReference type="SMART" id="SM00968"/>
    </source>
</evidence>
<comment type="function">
    <text evidence="6">Required for chromosome condensation and partitioning.</text>
</comment>
<evidence type="ECO:0000256" key="2">
    <source>
        <dbReference type="ARBA" id="ARBA00022741"/>
    </source>
</evidence>
<dbReference type="Pfam" id="PF06470">
    <property type="entry name" value="SMC_hinge"/>
    <property type="match status" value="1"/>
</dbReference>
<comment type="subcellular location">
    <subcellularLocation>
        <location evidence="6">Cytoplasm</location>
    </subcellularLocation>
</comment>
<dbReference type="Pfam" id="PF02463">
    <property type="entry name" value="SMC_N"/>
    <property type="match status" value="1"/>
</dbReference>
<dbReference type="Gene3D" id="1.10.287.1490">
    <property type="match status" value="1"/>
</dbReference>
<dbReference type="GO" id="GO:0030261">
    <property type="term" value="P:chromosome condensation"/>
    <property type="evidence" value="ECO:0007669"/>
    <property type="project" value="InterPro"/>
</dbReference>
<dbReference type="GO" id="GO:0005737">
    <property type="term" value="C:cytoplasm"/>
    <property type="evidence" value="ECO:0007669"/>
    <property type="project" value="UniProtKB-SubCell"/>
</dbReference>
<feature type="coiled-coil region" evidence="6">
    <location>
        <begin position="662"/>
        <end position="1005"/>
    </location>
</feature>
<dbReference type="PANTHER" id="PTHR18937">
    <property type="entry name" value="STRUCTURAL MAINTENANCE OF CHROMOSOMES SMC FAMILY MEMBER"/>
    <property type="match status" value="1"/>
</dbReference>
<sequence length="1163" mass="133684">MYIKQLEIDNFKSFANRSEIPLLKGFTTVSGPNGSGKSNIIDSVLFALGLANASELRAENLSHFISTYTKRNEAFVKVTFGEMEDGQDLSIARRIRKSSQGYASTYYLNDSVTTLTNVHAILEKYNVTPNSYNVMMQGDVQGITNCTPKNRRKIIDEIAGIADFDRRIDQATNELADVEQRVERSSVILTEIDAMLEQLKEEREVAIKYQKLREEKTGLESQITKVRFFDLKRNLEQAHTNILEFTKKKKEEEVKNKDLDERLTLIKSKYQEISDLVKEKGEAQQLELKRQEEALKGEIDRKHNALNFADKQILENMKTVENAKNGIENFKQKIENTKLNIKLKEENIAKIELDVVAKRNELKKILEDMTGLNSTAEQHIERRNSLRKELENLQDKENNLIKEKLPLENELKNLTEQLAQAKTKLAELEELKTNFTSNFDLKKEQVVELSKELQDFKSIQQNTLQDLDRTNNEINDLNYNIRMAYNKLSRMEATKQMAQASMGNAIDTVMNAKLRGVHAPLVKLGTVDKEYSTAMEVAFGGRMAHIVVDDEHVASVAIELLKSSGGGRTTFIPLNKVQKAPTRLSLPKDKGVIDFAINLVDFDDEYINAFYYAVGDTIVVEDMECAKKLIGRYRMVTLAGELFEKSGAITGGSMRKSGLSFSQNDDAELEEFKGKVKELEQKLASLENKKSTLETKLQTIRQNYSDAVSEHSKAKVELDNMQRNYENSENVLKEKENFIKNAEPQIETLNKKLDKLEEKNVEVYDKILEIKEQIEEIEKLINDQDLKDLKEKTEGVEHEIKRLEAQLMQAQNDKSEFEREIAFNLSLINTKEEEITAKNEANVKLEQDKELFKKEIDELNKKTEVLKEEIAVIEEKLGELLKQRDEINNELIEMEKQKHIRMSDIERIGEQIESFKARRRELEPQLDNAKKELEDSGIEINKLEPVEMSIDEITSKIQRLDKKMQELGDVNMRAITTYDEKLARQTEIKEQIEVLSKERKEILDRMHGYEQLKKETFMKTFNNINENFKAVFHQLSEGEGELKLEFPDDPLNGGLTIEAQPRDKKLQRLESMSGGEKALTALAFVFAIQRYMPSPFYAFDEVDASLDTMNVERIAQMVQNQSKDTQFIVVSHRKPMIESANRTIGVTQKEKGITRVTGVKLRD</sequence>
<feature type="domain" description="SMC hinge" evidence="7">
    <location>
        <begin position="515"/>
        <end position="630"/>
    </location>
</feature>
<evidence type="ECO:0000256" key="4">
    <source>
        <dbReference type="ARBA" id="ARBA00023054"/>
    </source>
</evidence>
<dbReference type="GO" id="GO:0016887">
    <property type="term" value="F:ATP hydrolysis activity"/>
    <property type="evidence" value="ECO:0007669"/>
    <property type="project" value="InterPro"/>
</dbReference>
<comment type="domain">
    <text evidence="6">Contains large globular domains required for ATP hydrolysis at each terminus and a third globular domain forming a flexible hinge near the middle of the molecule. These domains are separated by coiled-coil structures.</text>
</comment>
<evidence type="ECO:0000313" key="8">
    <source>
        <dbReference type="EMBL" id="HIS36071.1"/>
    </source>
</evidence>
<feature type="binding site" evidence="6">
    <location>
        <begin position="32"/>
        <end position="39"/>
    </location>
    <ligand>
        <name>ATP</name>
        <dbReference type="ChEBI" id="CHEBI:30616"/>
    </ligand>
</feature>
<keyword evidence="1 6" id="KW-0963">Cytoplasm</keyword>
<proteinExistence type="inferred from homology"/>
<gene>
    <name evidence="6 8" type="primary">smc</name>
    <name evidence="8" type="ORF">IAC10_05510</name>
</gene>
<dbReference type="HAMAP" id="MF_01894">
    <property type="entry name" value="Smc_prok"/>
    <property type="match status" value="1"/>
</dbReference>
<dbReference type="EMBL" id="DVIU01000114">
    <property type="protein sequence ID" value="HIS36071.1"/>
    <property type="molecule type" value="Genomic_DNA"/>
</dbReference>
<dbReference type="InterPro" id="IPR036277">
    <property type="entry name" value="SMC_hinge_sf"/>
</dbReference>
<dbReference type="NCBIfam" id="TIGR02168">
    <property type="entry name" value="SMC_prok_B"/>
    <property type="match status" value="1"/>
</dbReference>
<dbReference type="SUPFAM" id="SSF75553">
    <property type="entry name" value="Smc hinge domain"/>
    <property type="match status" value="1"/>
</dbReference>
<protein>
    <recommendedName>
        <fullName evidence="6">Chromosome partition protein Smc</fullName>
    </recommendedName>
</protein>
<dbReference type="GO" id="GO:0007062">
    <property type="term" value="P:sister chromatid cohesion"/>
    <property type="evidence" value="ECO:0007669"/>
    <property type="project" value="InterPro"/>
</dbReference>
<evidence type="ECO:0000256" key="5">
    <source>
        <dbReference type="ARBA" id="ARBA00023125"/>
    </source>
</evidence>
<dbReference type="SMART" id="SM00968">
    <property type="entry name" value="SMC_hinge"/>
    <property type="match status" value="1"/>
</dbReference>
<dbReference type="InterPro" id="IPR027417">
    <property type="entry name" value="P-loop_NTPase"/>
</dbReference>
<dbReference type="Proteomes" id="UP000823928">
    <property type="component" value="Unassembled WGS sequence"/>
</dbReference>
<accession>A0A9D1EY22</accession>
<dbReference type="PIRSF" id="PIRSF005719">
    <property type="entry name" value="SMC"/>
    <property type="match status" value="1"/>
</dbReference>
<comment type="caution">
    <text evidence="8">The sequence shown here is derived from an EMBL/GenBank/DDBJ whole genome shotgun (WGS) entry which is preliminary data.</text>
</comment>
<dbReference type="InterPro" id="IPR003395">
    <property type="entry name" value="RecF/RecN/SMC_N"/>
</dbReference>
<dbReference type="Gene3D" id="1.20.1060.20">
    <property type="match status" value="1"/>
</dbReference>
<dbReference type="InterPro" id="IPR010935">
    <property type="entry name" value="SMC_hinge"/>
</dbReference>
<dbReference type="InterPro" id="IPR024704">
    <property type="entry name" value="SMC"/>
</dbReference>
<dbReference type="GO" id="GO:0005694">
    <property type="term" value="C:chromosome"/>
    <property type="evidence" value="ECO:0007669"/>
    <property type="project" value="InterPro"/>
</dbReference>
<comment type="similarity">
    <text evidence="6">Belongs to the SMC family.</text>
</comment>
<dbReference type="InterPro" id="IPR011890">
    <property type="entry name" value="SMC_prok"/>
</dbReference>
<dbReference type="GO" id="GO:0007059">
    <property type="term" value="P:chromosome segregation"/>
    <property type="evidence" value="ECO:0007669"/>
    <property type="project" value="UniProtKB-UniRule"/>
</dbReference>
<dbReference type="AlphaFoldDB" id="A0A9D1EY22"/>
<comment type="subunit">
    <text evidence="6">Homodimer.</text>
</comment>
<keyword evidence="4 6" id="KW-0175">Coiled coil</keyword>
<dbReference type="SUPFAM" id="SSF57997">
    <property type="entry name" value="Tropomyosin"/>
    <property type="match status" value="1"/>
</dbReference>
<evidence type="ECO:0000256" key="3">
    <source>
        <dbReference type="ARBA" id="ARBA00022840"/>
    </source>
</evidence>
<keyword evidence="5 6" id="KW-0238">DNA-binding</keyword>
<dbReference type="SUPFAM" id="SSF52540">
    <property type="entry name" value="P-loop containing nucleoside triphosphate hydrolases"/>
    <property type="match status" value="1"/>
</dbReference>
<dbReference type="NCBIfam" id="TIGR02169">
    <property type="entry name" value="SMC_prok_A"/>
    <property type="match status" value="1"/>
</dbReference>
<name>A0A9D1EY22_9BACT</name>
<reference evidence="8" key="1">
    <citation type="submission" date="2020-10" db="EMBL/GenBank/DDBJ databases">
        <authorList>
            <person name="Gilroy R."/>
        </authorList>
    </citation>
    <scope>NUCLEOTIDE SEQUENCE</scope>
    <source>
        <strain evidence="8">6276</strain>
    </source>
</reference>
<keyword evidence="2 6" id="KW-0547">Nucleotide-binding</keyword>
<feature type="coiled-coil region" evidence="6">
    <location>
        <begin position="161"/>
        <end position="188"/>
    </location>
</feature>
<dbReference type="GO" id="GO:0003677">
    <property type="term" value="F:DNA binding"/>
    <property type="evidence" value="ECO:0007669"/>
    <property type="project" value="UniProtKB-UniRule"/>
</dbReference>
<evidence type="ECO:0000256" key="1">
    <source>
        <dbReference type="ARBA" id="ARBA00022490"/>
    </source>
</evidence>
<dbReference type="Gene3D" id="3.30.70.1620">
    <property type="match status" value="1"/>
</dbReference>
<dbReference type="GO" id="GO:0005524">
    <property type="term" value="F:ATP binding"/>
    <property type="evidence" value="ECO:0007669"/>
    <property type="project" value="UniProtKB-UniRule"/>
</dbReference>
<feature type="coiled-coil region" evidence="6">
    <location>
        <begin position="320"/>
        <end position="438"/>
    </location>
</feature>
<keyword evidence="3 6" id="KW-0067">ATP-binding</keyword>
<reference evidence="8" key="2">
    <citation type="journal article" date="2021" name="PeerJ">
        <title>Extensive microbial diversity within the chicken gut microbiome revealed by metagenomics and culture.</title>
        <authorList>
            <person name="Gilroy R."/>
            <person name="Ravi A."/>
            <person name="Getino M."/>
            <person name="Pursley I."/>
            <person name="Horton D.L."/>
            <person name="Alikhan N.F."/>
            <person name="Baker D."/>
            <person name="Gharbi K."/>
            <person name="Hall N."/>
            <person name="Watson M."/>
            <person name="Adriaenssens E.M."/>
            <person name="Foster-Nyarko E."/>
            <person name="Jarju S."/>
            <person name="Secka A."/>
            <person name="Antonio M."/>
            <person name="Oren A."/>
            <person name="Chaudhuri R.R."/>
            <person name="La Ragione R."/>
            <person name="Hildebrand F."/>
            <person name="Pallen M.J."/>
        </authorList>
    </citation>
    <scope>NUCLEOTIDE SEQUENCE</scope>
    <source>
        <strain evidence="8">6276</strain>
    </source>
</reference>
<dbReference type="GO" id="GO:0006260">
    <property type="term" value="P:DNA replication"/>
    <property type="evidence" value="ECO:0007669"/>
    <property type="project" value="UniProtKB-UniRule"/>
</dbReference>